<organism evidence="2 3">
    <name type="scientific">Wickerhamomyces ciferrii (strain ATCC 14091 / BCRC 22168 / CBS 111 / JCM 3599 / NBRC 0793 / NRRL Y-1031 F-60-10)</name>
    <name type="common">Yeast</name>
    <name type="synonym">Pichia ciferrii</name>
    <dbReference type="NCBI Taxonomy" id="1206466"/>
    <lineage>
        <taxon>Eukaryota</taxon>
        <taxon>Fungi</taxon>
        <taxon>Dikarya</taxon>
        <taxon>Ascomycota</taxon>
        <taxon>Saccharomycotina</taxon>
        <taxon>Saccharomycetes</taxon>
        <taxon>Phaffomycetales</taxon>
        <taxon>Wickerhamomycetaceae</taxon>
        <taxon>Wickerhamomyces</taxon>
    </lineage>
</organism>
<gene>
    <name evidence="2" type="ORF">BN7_315</name>
</gene>
<accession>K0KD29</accession>
<protein>
    <submittedName>
        <fullName evidence="2">Uncharacterized protein</fullName>
    </submittedName>
</protein>
<evidence type="ECO:0000313" key="3">
    <source>
        <dbReference type="Proteomes" id="UP000009328"/>
    </source>
</evidence>
<dbReference type="AlphaFoldDB" id="K0KD29"/>
<dbReference type="InParanoid" id="K0KD29"/>
<proteinExistence type="predicted"/>
<sequence>MLKKENYDINKDHSDEDKTHELSKNSKLEEQMRKSKLFMLFHELLFQSQLEFKYEVNSITKKDFENSIASTKGLQKPEVIIMEREKNGSVKVTKTSWERNRLTNSSNKCSGLYDPKYKRFVPDIDLNFVHNNYSNRSANDELKELLNKAKFNKSSDGLEGISGYKRSSLRCAILENLQENLEEPDVREKIGNLRLYLRYENILLPRKRKISEEDVDKITKIPYLMKKIDDCDTLLYLLGILKPPFKEFSFKLTQISKSANLEDIPNNFIHKLPDKFDLFILEIKYNNESADDNFNELPETIFQEPYKIRLRKDQTMLLRNSLRLSSRTSLRRVISPLKTLNFSNYSNSLSINTQLSRSVSSKRTWIYNYPDLVNGLAETNDKDILNTLMWDNLIKRIQKKNVCYRIQIFCFSRLIILIIIKVQSEVKIFKEMLRKEGYDITRGELSDDEINKIASDSKLMEQYETTKFTFEYHLNSITKEDFENTDKSSDLLRKIKVITLKRRPNGSMTVKKLPILKHGLWNILIRHELPKFLQKISGFNLITRNFPLIKGKFIYTKSSAADDEVKELLNKLDSNKLQNGLKDIEDDELLKAAMLTNLHNILQKPNVREEIDDLRKALQKEGKFNLKKSRLSYGDVGKINSNSTLKKKFDDCEYKLSCTKIPIILMFHFIRYERS</sequence>
<reference evidence="2 3" key="1">
    <citation type="journal article" date="2012" name="Eukaryot. Cell">
        <title>Draft genome sequence of Wickerhamomyces ciferrii NRRL Y-1031 F-60-10.</title>
        <authorList>
            <person name="Schneider J."/>
            <person name="Andrea H."/>
            <person name="Blom J."/>
            <person name="Jaenicke S."/>
            <person name="Ruckert C."/>
            <person name="Schorsch C."/>
            <person name="Szczepanowski R."/>
            <person name="Farwick M."/>
            <person name="Goesmann A."/>
            <person name="Puhler A."/>
            <person name="Schaffer S."/>
            <person name="Tauch A."/>
            <person name="Kohler T."/>
            <person name="Brinkrolf K."/>
        </authorList>
    </citation>
    <scope>NUCLEOTIDE SEQUENCE [LARGE SCALE GENOMIC DNA]</scope>
    <source>
        <strain evidence="3">ATCC 14091 / BCRC 22168 / CBS 111 / JCM 3599 / NBRC 0793 / NRRL Y-1031 F-60-10</strain>
    </source>
</reference>
<dbReference type="Proteomes" id="UP000009328">
    <property type="component" value="Unassembled WGS sequence"/>
</dbReference>
<feature type="region of interest" description="Disordered" evidence="1">
    <location>
        <begin position="1"/>
        <end position="26"/>
    </location>
</feature>
<comment type="caution">
    <text evidence="2">The sequence shown here is derived from an EMBL/GenBank/DDBJ whole genome shotgun (WGS) entry which is preliminary data.</text>
</comment>
<evidence type="ECO:0000313" key="2">
    <source>
        <dbReference type="EMBL" id="CCH40781.1"/>
    </source>
</evidence>
<dbReference type="EMBL" id="CAIF01000006">
    <property type="protein sequence ID" value="CCH40781.1"/>
    <property type="molecule type" value="Genomic_DNA"/>
</dbReference>
<name>K0KD29_WICCF</name>
<evidence type="ECO:0000256" key="1">
    <source>
        <dbReference type="SAM" id="MobiDB-lite"/>
    </source>
</evidence>
<dbReference type="HOGENOM" id="CLU_407222_0_0_1"/>
<keyword evidence="3" id="KW-1185">Reference proteome</keyword>